<organism evidence="1 2">
    <name type="scientific">Massilia aquatica</name>
    <dbReference type="NCBI Taxonomy" id="2609000"/>
    <lineage>
        <taxon>Bacteria</taxon>
        <taxon>Pseudomonadati</taxon>
        <taxon>Pseudomonadota</taxon>
        <taxon>Betaproteobacteria</taxon>
        <taxon>Burkholderiales</taxon>
        <taxon>Oxalobacteraceae</taxon>
        <taxon>Telluria group</taxon>
        <taxon>Massilia</taxon>
    </lineage>
</organism>
<protein>
    <recommendedName>
        <fullName evidence="3">DUF4365 domain-containing protein</fullName>
    </recommendedName>
</protein>
<evidence type="ECO:0000313" key="2">
    <source>
        <dbReference type="Proteomes" id="UP000819052"/>
    </source>
</evidence>
<name>A0ABX0MG77_9BURK</name>
<evidence type="ECO:0008006" key="3">
    <source>
        <dbReference type="Google" id="ProtNLM"/>
    </source>
</evidence>
<proteinExistence type="predicted"/>
<keyword evidence="2" id="KW-1185">Reference proteome</keyword>
<evidence type="ECO:0000313" key="1">
    <source>
        <dbReference type="EMBL" id="NHZ41136.1"/>
    </source>
</evidence>
<reference evidence="1 2" key="1">
    <citation type="submission" date="2019-09" db="EMBL/GenBank/DDBJ databases">
        <title>Taxonomy of Antarctic Massilia spp.: description of Massilia rubra sp. nov., Massilia aquatica sp. nov., Massilia mucilaginosa sp. nov., Massilia frigida sp. nov. isolated from streams, lakes and regoliths.</title>
        <authorList>
            <person name="Holochova P."/>
            <person name="Sedlacek I."/>
            <person name="Kralova S."/>
            <person name="Maslanova I."/>
            <person name="Busse H.-J."/>
            <person name="Stankova E."/>
            <person name="Vrbovska V."/>
            <person name="Kovarovic V."/>
            <person name="Bartak M."/>
            <person name="Svec P."/>
            <person name="Pantucek R."/>
        </authorList>
    </citation>
    <scope>NUCLEOTIDE SEQUENCE [LARGE SCALE GENOMIC DNA]</scope>
    <source>
        <strain evidence="1 2">CCM 8693</strain>
    </source>
</reference>
<dbReference type="EMBL" id="VVIW01000006">
    <property type="protein sequence ID" value="NHZ41136.1"/>
    <property type="molecule type" value="Genomic_DNA"/>
</dbReference>
<gene>
    <name evidence="1" type="ORF">F1609_13365</name>
</gene>
<sequence length="262" mass="29898">MSEQEQLNNKSSLEKRILTWLEKTGFPLEMNAAVPFRKHGFEVRQSSIVLDAQENKPRELDVIAIDPDNLGILSLTCVLECKSSEQPWIVFVSEDALANYNRQFAFSVMSKDARSAIVDSVNTKSELWSKYFARSNRSGYAMRQALNDKDTAYTASMAVLKACDVITRKSYEGTLPSLNFAFPIIVVDTPIFECSKDSDGKLTVKQVRQSEFLFSSYIPDSVGCCIRVVHIDELEEVAKYFRSLCNDFREFFHEFEKNAFKK</sequence>
<comment type="caution">
    <text evidence="1">The sequence shown here is derived from an EMBL/GenBank/DDBJ whole genome shotgun (WGS) entry which is preliminary data.</text>
</comment>
<dbReference type="Proteomes" id="UP000819052">
    <property type="component" value="Unassembled WGS sequence"/>
</dbReference>
<accession>A0ABX0MG77</accession>
<dbReference type="RefSeq" id="WP_167076919.1">
    <property type="nucleotide sequence ID" value="NZ_VVIW01000006.1"/>
</dbReference>